<feature type="compositionally biased region" description="Basic residues" evidence="1">
    <location>
        <begin position="254"/>
        <end position="264"/>
    </location>
</feature>
<feature type="compositionally biased region" description="Polar residues" evidence="1">
    <location>
        <begin position="190"/>
        <end position="210"/>
    </location>
</feature>
<evidence type="ECO:0000313" key="2">
    <source>
        <dbReference type="EMBL" id="EUA85771.1"/>
    </source>
</evidence>
<feature type="region of interest" description="Disordered" evidence="1">
    <location>
        <begin position="239"/>
        <end position="265"/>
    </location>
</feature>
<proteinExistence type="predicted"/>
<comment type="caution">
    <text evidence="2">The sequence shown here is derived from an EMBL/GenBank/DDBJ whole genome shotgun (WGS) entry which is preliminary data.</text>
</comment>
<evidence type="ECO:0000256" key="1">
    <source>
        <dbReference type="SAM" id="MobiDB-lite"/>
    </source>
</evidence>
<name>A0ABP3A831_MYCUL</name>
<protein>
    <submittedName>
        <fullName evidence="2">Uncharacterized protein</fullName>
    </submittedName>
</protein>
<accession>A0ABP3A831</accession>
<keyword evidence="3" id="KW-1185">Reference proteome</keyword>
<gene>
    <name evidence="2" type="ORF">I551_7925</name>
</gene>
<dbReference type="Proteomes" id="UP000020681">
    <property type="component" value="Unassembled WGS sequence"/>
</dbReference>
<sequence length="303" mass="34023">MSSSGIEGYREYLARRDGEADLLHRRLATREEFFAAVVAEPIRSARRVDRQVFLRNLRRRRPEPGLDRAMLFLLATAKLNQAERFGVNLGETYGVNSGADLPPERVYVELEEHYHTRLLAYVLDMFGLPFQVIAPPLLVRQFVKMSVFLPDRLAFPIVGAARWRVASCSTSCDAPESNCSPTNRRWRPGSSASTARYSPTNWATSATARQAATPRPGHDAPAVPRCRTVLRSPDLRDKSARRCGEVSGPPGPAVRRRRARRRPDKRNLCSRAALIDGPSPLWPVATIAVRFLGHRWSWPAMGD</sequence>
<organism evidence="2 3">
    <name type="scientific">Mycobacterium ulcerans str. Harvey</name>
    <dbReference type="NCBI Taxonomy" id="1299332"/>
    <lineage>
        <taxon>Bacteria</taxon>
        <taxon>Bacillati</taxon>
        <taxon>Actinomycetota</taxon>
        <taxon>Actinomycetes</taxon>
        <taxon>Mycobacteriales</taxon>
        <taxon>Mycobacteriaceae</taxon>
        <taxon>Mycobacterium</taxon>
        <taxon>Mycobacterium ulcerans group</taxon>
    </lineage>
</organism>
<evidence type="ECO:0000313" key="3">
    <source>
        <dbReference type="Proteomes" id="UP000020681"/>
    </source>
</evidence>
<feature type="region of interest" description="Disordered" evidence="1">
    <location>
        <begin position="177"/>
        <end position="224"/>
    </location>
</feature>
<reference evidence="2 3" key="1">
    <citation type="submission" date="2014-01" db="EMBL/GenBank/DDBJ databases">
        <authorList>
            <person name="Dobos K."/>
            <person name="Lenaerts A."/>
            <person name="Ordway D."/>
            <person name="DeGroote M.A."/>
            <person name="Parker T."/>
            <person name="Sizemore C."/>
            <person name="Tallon L.J."/>
            <person name="Sadzewicz L.K."/>
            <person name="Sengamalay N."/>
            <person name="Fraser C.M."/>
            <person name="Hine E."/>
            <person name="Shefchek K.A."/>
            <person name="Das S.P."/>
            <person name="Tettelin H."/>
        </authorList>
    </citation>
    <scope>NUCLEOTIDE SEQUENCE [LARGE SCALE GENOMIC DNA]</scope>
    <source>
        <strain evidence="2 3">Harvey</strain>
    </source>
</reference>
<dbReference type="EMBL" id="JAOL01000189">
    <property type="protein sequence ID" value="EUA85771.1"/>
    <property type="molecule type" value="Genomic_DNA"/>
</dbReference>